<comment type="caution">
    <text evidence="2">The sequence shown here is derived from an EMBL/GenBank/DDBJ whole genome shotgun (WGS) entry which is preliminary data.</text>
</comment>
<proteinExistence type="predicted"/>
<dbReference type="RefSeq" id="WP_380761131.1">
    <property type="nucleotide sequence ID" value="NZ_JBHSRF010000079.1"/>
</dbReference>
<evidence type="ECO:0000313" key="3">
    <source>
        <dbReference type="Proteomes" id="UP001596137"/>
    </source>
</evidence>
<dbReference type="EMBL" id="JBHSRF010000079">
    <property type="protein sequence ID" value="MFC6086192.1"/>
    <property type="molecule type" value="Genomic_DNA"/>
</dbReference>
<keyword evidence="3" id="KW-1185">Reference proteome</keyword>
<organism evidence="2 3">
    <name type="scientific">Sphaerisporangium aureirubrum</name>
    <dbReference type="NCBI Taxonomy" id="1544736"/>
    <lineage>
        <taxon>Bacteria</taxon>
        <taxon>Bacillati</taxon>
        <taxon>Actinomycetota</taxon>
        <taxon>Actinomycetes</taxon>
        <taxon>Streptosporangiales</taxon>
        <taxon>Streptosporangiaceae</taxon>
        <taxon>Sphaerisporangium</taxon>
    </lineage>
</organism>
<protein>
    <submittedName>
        <fullName evidence="2">Uncharacterized protein</fullName>
    </submittedName>
</protein>
<name>A0ABW1NTU7_9ACTN</name>
<sequence>MIVPEYRVADPVETISGCRSPWGRVLSGIRAGRAALFAGGHSQEDSAGEQGQGSGAYQDAESLGVDAGEGEFNAFGGFLGDGGVGGRDGGFTGLSGFPGRGVCVVVSVVAVAGGVAVFLDAEEGAADYLVNTLAASAVV</sequence>
<evidence type="ECO:0000313" key="2">
    <source>
        <dbReference type="EMBL" id="MFC6086192.1"/>
    </source>
</evidence>
<feature type="region of interest" description="Disordered" evidence="1">
    <location>
        <begin position="40"/>
        <end position="60"/>
    </location>
</feature>
<gene>
    <name evidence="2" type="ORF">ACFP1K_33840</name>
</gene>
<reference evidence="3" key="1">
    <citation type="journal article" date="2019" name="Int. J. Syst. Evol. Microbiol.">
        <title>The Global Catalogue of Microorganisms (GCM) 10K type strain sequencing project: providing services to taxonomists for standard genome sequencing and annotation.</title>
        <authorList>
            <consortium name="The Broad Institute Genomics Platform"/>
            <consortium name="The Broad Institute Genome Sequencing Center for Infectious Disease"/>
            <person name="Wu L."/>
            <person name="Ma J."/>
        </authorList>
    </citation>
    <scope>NUCLEOTIDE SEQUENCE [LARGE SCALE GENOMIC DNA]</scope>
    <source>
        <strain evidence="3">JCM 30346</strain>
    </source>
</reference>
<accession>A0ABW1NTU7</accession>
<evidence type="ECO:0000256" key="1">
    <source>
        <dbReference type="SAM" id="MobiDB-lite"/>
    </source>
</evidence>
<dbReference type="Proteomes" id="UP001596137">
    <property type="component" value="Unassembled WGS sequence"/>
</dbReference>